<evidence type="ECO:0000256" key="1">
    <source>
        <dbReference type="SAM" id="MobiDB-lite"/>
    </source>
</evidence>
<evidence type="ECO:0000313" key="4">
    <source>
        <dbReference type="EMBL" id="WMD22819.1"/>
    </source>
</evidence>
<feature type="region of interest" description="Disordered" evidence="1">
    <location>
        <begin position="196"/>
        <end position="220"/>
    </location>
</feature>
<proteinExistence type="predicted"/>
<dbReference type="SUPFAM" id="SSF103515">
    <property type="entry name" value="Autotransporter"/>
    <property type="match status" value="1"/>
</dbReference>
<dbReference type="InterPro" id="IPR005546">
    <property type="entry name" value="Autotransporte_beta"/>
</dbReference>
<gene>
    <name evidence="4" type="ORF">RAS12_10730</name>
</gene>
<dbReference type="SMART" id="SM00869">
    <property type="entry name" value="Autotransporter"/>
    <property type="match status" value="1"/>
</dbReference>
<dbReference type="Proteomes" id="UP001234798">
    <property type="component" value="Chromosome"/>
</dbReference>
<organism evidence="4 5">
    <name type="scientific">Achromobacter seleniivolatilans</name>
    <dbReference type="NCBI Taxonomy" id="3047478"/>
    <lineage>
        <taxon>Bacteria</taxon>
        <taxon>Pseudomonadati</taxon>
        <taxon>Pseudomonadota</taxon>
        <taxon>Betaproteobacteria</taxon>
        <taxon>Burkholderiales</taxon>
        <taxon>Alcaligenaceae</taxon>
        <taxon>Achromobacter</taxon>
    </lineage>
</organism>
<evidence type="ECO:0000256" key="2">
    <source>
        <dbReference type="SAM" id="SignalP"/>
    </source>
</evidence>
<reference evidence="4 5" key="1">
    <citation type="submission" date="2023-08" db="EMBL/GenBank/DDBJ databases">
        <title>Achromobacter seleniivolatilans sp. nov., isolated from seleniferous soil.</title>
        <authorList>
            <person name="Zhang S."/>
            <person name="Li K."/>
            <person name="Peng J."/>
            <person name="Zhao Q."/>
            <person name="Wang H."/>
            <person name="Guo Y."/>
        </authorList>
    </citation>
    <scope>NUCLEOTIDE SEQUENCE [LARGE SCALE GENOMIC DNA]</scope>
    <source>
        <strain evidence="4 5">R39</strain>
    </source>
</reference>
<sequence length="2353" mass="222103">MSYRVFSPRPNQLAAAIAGALLSSVASAQAALTCPPGGNGLSCNLTGSYWSPVVVQPPAGQNSPVPQMSVTTGMNISAGVTAGFTAGLSVLAEGAAGNPSGDLNGGSAGSLTVNNSGSIVLSANYVITNGPIYGVLAQMRGGDAASSSDDKHGGGGGNAGTNGIVSLTNSASVDMSQLSTVTAAGGAAIAALSQGGAGAGTNDDHNPYGPGGQSAGARVNNSGSVNVNLMGTARFAGIQASSNGGNGADQYDGGSNYGGGSGNVSLQNSGQVLVNWTWANNSSGNDAGVYGILAQSKGGNGGDALSNGLGNGGAGGNAGSAVVTLLTGGSVKVNQSGTPPAAGAGVAAIVLGGNGGNGLADEDDVLGGNAGNAGAINAGALPSQASVQINNTDTSVITTGDKLPALRLWAQGGAGAGQFNTGSYHDRHGGSGGIAGDASLSVQASSVAISLSTTGDNSAAIQTLQQGGAGGAGGAYGGDGLGIGGSNAGNGGAGGNAGSLSVQLNGSAALPITITTTGAQSHGVYAALEGGLGADGGILTGTIGGGQGGNGGTGGSTGAMTVTLQGTRIATQGSSAFGVLAQNLGNDGGAGGSSTQTVALGSNGGNGGSAGNITLTTDAATSISTQGQGALGIVAQTASGSGGIAGYADGQTSGSAGQGGAGGSSGAVTVNNAARITTGGTDAIGILAQSLAGGGGAGGANSGVIFSKGGSGGEGGAAGTVFVSTSGQIVTAGDVAVGIVAQSIGGSGGVAGSASGLGYSLGGDSTSNPSLSNGNTININGLSSGSISTSGVSAIGVLAQSIGGGGGAGGASQGKVSIGGTGGKGGYGGAVAASLESFLIQTAGDNAYGFVAQSIGGGGGNAGNAGSLGIFSSSALGQTAGGGGSGNGVSINLGNSKIVTQGTKAAGIVGQSIGGGGGTGGRAFGTSVSPGISGAVAVGGQGGTGGNGGVVSAQLVASSIATGQVPGLTGTGCATQPCAPTNLLPVDAFGAVIQSIGGGGGLGGNATAEAAAISIPITPNGTQLSISAAVSLGGQGGIAGDGNYVTFATAQGAKITTAGQGSHGVLIQSIGGGGGAGGDSSSLAASLGYGEIEGGTSVSVDTSFALGAGGGAGGNGGSVWSAVGGLINVSNGLAAFTADAASGPSSNITTYGDYANGITAQSIGGGGGNAGFGSTNTQNFGTGTNVSPSLALGGTGAGGGNGGTVGVQVMPAGVVQTWGSGAIGVLAQSIGGGGGAAQGGSFTVTGATSHVGGNLSIKFGNQGAAGGHGGAVTVAVDGAIVTNGADAPGVQAQSIGGGGGQGGSAGADASFDNPILASLNARAAASDVAKNIASFIQKGKGSGTFHFDASLSFGGAGGSGNTGGAVGLTLGSGATIQTVGDWSAGMFAQSVGGGGGKGGTAFATGTGWIDPAVFDLNTNLSLGGAGGFGADGGAVATALNGGAISTQGFAGAGIFAQSVGGGGGHGASGSDGFVGTLALGVAYGATGGGGGSGGAVSLSTSGTPTVISTSGEAGFGAVLQSVGGGGGFAGAGTSLRISAADDTIPSFQIKVGGTVNASQGNGGAITVNDTSGLMISTAGNNAYGIIAQSVGGAGGMAINSQNQQRPQGIVTSVVGAGVSSLSPNQGGAVNVNLAQQSQIFTTGTGAHGVIAQSVGGGGGIIGLPGTAAKLTVDQTQSGMITAGFGSGGAVNVTANGLISVTGPGAIGILAQSVSGSGGLVLTPDGQTVYAGAGVDQWDLTWGVGTVNVNVAQSGVVAAGGVNGVGIFAQSANSNKGVSVQVSGFVAGGTATSGAGLWVDSKAPSTLVVDQTGSVSGHGGTAILATGAALGVTNSGTVSGSVDLNGGQMNNAGNYVAGAEFRGDLVNSGLITLGGDEALGSSIARTRYATTTLTGSLTQTSTGILQAGADFNTLQSDALVVNGTARLDGQLLIAPRALMPNRELAVLTVNGVQSGSLTAFDSPIFDYETRQAGNTTHVRVAGASFNASAMQLRRNQASVAGHLQRTWDQGGSAALSQLYAVLDNASRQGAGAYRDRVTDLSPGVALAPAAQMQFGMARFSNAMMSCPTFVDGGMLTQEQNCFWGEFSARRTNQDAGSGSSGFSYDSQTYQFGGQREVAPNWYLGGSVAYQNTRLYGDDRRVSGTGGSGYAGVVLKRQAGAWTFSGALGGGYGSYDLTRNLNIETFDKEAKSSPGVYSFGARLRAARTFDQGNFYLKPYADLTATYSRMPAYSESGDVLRLKVDASEQFVLGLAPTLEIGGRVNLPKGAVMRPFAYAGVSFLSEDGWKSKARLDGAAEDAGKFTSNMPTANVIGRVGAGIQVLNVQGVDFRLQYDGEFASQGNSHSGALKLAVPF</sequence>
<accession>A0ABY9M8A3</accession>
<name>A0ABY9M8A3_9BURK</name>
<evidence type="ECO:0000313" key="5">
    <source>
        <dbReference type="Proteomes" id="UP001234798"/>
    </source>
</evidence>
<dbReference type="InterPro" id="IPR036709">
    <property type="entry name" value="Autotransporte_beta_dom_sf"/>
</dbReference>
<protein>
    <submittedName>
        <fullName evidence="4">Autotransporter outer membrane beta-barrel domain-containing protein</fullName>
    </submittedName>
</protein>
<evidence type="ECO:0000259" key="3">
    <source>
        <dbReference type="PROSITE" id="PS51208"/>
    </source>
</evidence>
<dbReference type="PROSITE" id="PS51208">
    <property type="entry name" value="AUTOTRANSPORTER"/>
    <property type="match status" value="1"/>
</dbReference>
<feature type="domain" description="Autotransporter" evidence="3">
    <location>
        <begin position="2074"/>
        <end position="2353"/>
    </location>
</feature>
<keyword evidence="2" id="KW-0732">Signal</keyword>
<dbReference type="EMBL" id="CP132976">
    <property type="protein sequence ID" value="WMD22819.1"/>
    <property type="molecule type" value="Genomic_DNA"/>
</dbReference>
<feature type="signal peptide" evidence="2">
    <location>
        <begin position="1"/>
        <end position="30"/>
    </location>
</feature>
<feature type="chain" id="PRO_5045505634" evidence="2">
    <location>
        <begin position="31"/>
        <end position="2353"/>
    </location>
</feature>
<dbReference type="RefSeq" id="WP_306948105.1">
    <property type="nucleotide sequence ID" value="NZ_CP132976.1"/>
</dbReference>
<keyword evidence="5" id="KW-1185">Reference proteome</keyword>